<accession>A0A1I4ZZ76</accession>
<dbReference type="Proteomes" id="UP000199236">
    <property type="component" value="Unassembled WGS sequence"/>
</dbReference>
<organism evidence="2 3">
    <name type="scientific">Cohaesibacter marisflavi</name>
    <dbReference type="NCBI Taxonomy" id="655353"/>
    <lineage>
        <taxon>Bacteria</taxon>
        <taxon>Pseudomonadati</taxon>
        <taxon>Pseudomonadota</taxon>
        <taxon>Alphaproteobacteria</taxon>
        <taxon>Hyphomicrobiales</taxon>
        <taxon>Cohaesibacteraceae</taxon>
    </lineage>
</organism>
<sequence length="609" mass="65348">MTAQTGEHSFRLTDRGGKARAAVAGLLGLVAAGLASSSALAQPLLEKSSANGSVPVLYKRIDVHGASQPLVAGNKSPWLLQSDIRTAPFVMKAGRPSAPFSLLAAGATTGTGNDEAKPTPAAPSGQSTMPPSMTSPLLPNVPSSLNQDELDIPAQTGEPKIGAPILDVTPATGDGMLAETSDAPQETENQEAAPLSAADKNASDLEEAASAGPALRKSFSALFTQQRPFLLYSQDASITYLMPNALVDHTRLSRYLRNILEERALEQWQTQRQQQSAAGDPAREQEEDSLNSNVPLEERPALVITGRVEDRFYSADFSSLYLEEVKSLDGQKQIGQILSFNYDNVNNAPFGLQDLFQAKDDKELASTIELIDAYIQTDIVRQKSIRLGTLVRPDQDSWLKDLKPSLSLLQNFTLVPSRETSKIAGLSFHFNPGILGAEADGQYDVYVPASIFSATLSERFAPHFGGEALRVSRHNAKGFSAASVNVEGLRSGAELGGDMLIEGEVPGNWCDGFHLTLTSKSNQQIVTEGVVKLLPDLPSYGLASNMMRFRAELSVAGDGEKSGTLLFEPYAVTVQDDHVVLREDSACNPAKPIAMPDPSRDQIAIDVNY</sequence>
<dbReference type="STRING" id="655353.SAMN04488056_101282"/>
<feature type="compositionally biased region" description="Polar residues" evidence="1">
    <location>
        <begin position="124"/>
        <end position="147"/>
    </location>
</feature>
<dbReference type="AlphaFoldDB" id="A0A1I4ZZ76"/>
<keyword evidence="3" id="KW-1185">Reference proteome</keyword>
<protein>
    <recommendedName>
        <fullName evidence="4">DUF3298 domain-containing protein</fullName>
    </recommendedName>
</protein>
<dbReference type="OrthoDB" id="8439170at2"/>
<dbReference type="RefSeq" id="WP_090068091.1">
    <property type="nucleotide sequence ID" value="NZ_FOVR01000001.1"/>
</dbReference>
<feature type="region of interest" description="Disordered" evidence="1">
    <location>
        <begin position="106"/>
        <end position="209"/>
    </location>
</feature>
<evidence type="ECO:0000313" key="3">
    <source>
        <dbReference type="Proteomes" id="UP000199236"/>
    </source>
</evidence>
<evidence type="ECO:0008006" key="4">
    <source>
        <dbReference type="Google" id="ProtNLM"/>
    </source>
</evidence>
<evidence type="ECO:0000313" key="2">
    <source>
        <dbReference type="EMBL" id="SFN55440.1"/>
    </source>
</evidence>
<dbReference type="EMBL" id="FOVR01000001">
    <property type="protein sequence ID" value="SFN55440.1"/>
    <property type="molecule type" value="Genomic_DNA"/>
</dbReference>
<name>A0A1I4ZZ76_9HYPH</name>
<reference evidence="2 3" key="1">
    <citation type="submission" date="2016-10" db="EMBL/GenBank/DDBJ databases">
        <authorList>
            <person name="de Groot N.N."/>
        </authorList>
    </citation>
    <scope>NUCLEOTIDE SEQUENCE [LARGE SCALE GENOMIC DNA]</scope>
    <source>
        <strain evidence="2 3">CGMCC 1.9157</strain>
    </source>
</reference>
<feature type="region of interest" description="Disordered" evidence="1">
    <location>
        <begin position="270"/>
        <end position="293"/>
    </location>
</feature>
<evidence type="ECO:0000256" key="1">
    <source>
        <dbReference type="SAM" id="MobiDB-lite"/>
    </source>
</evidence>
<gene>
    <name evidence="2" type="ORF">SAMN04488056_101282</name>
</gene>
<proteinExistence type="predicted"/>